<organism evidence="2">
    <name type="scientific">Corethron hystrix</name>
    <dbReference type="NCBI Taxonomy" id="216773"/>
    <lineage>
        <taxon>Eukaryota</taxon>
        <taxon>Sar</taxon>
        <taxon>Stramenopiles</taxon>
        <taxon>Ochrophyta</taxon>
        <taxon>Bacillariophyta</taxon>
        <taxon>Coscinodiscophyceae</taxon>
        <taxon>Corethrophycidae</taxon>
        <taxon>Corethrales</taxon>
        <taxon>Corethraceae</taxon>
        <taxon>Corethron</taxon>
    </lineage>
</organism>
<proteinExistence type="predicted"/>
<name>A0A7S1BQL3_9STRA</name>
<feature type="region of interest" description="Disordered" evidence="1">
    <location>
        <begin position="67"/>
        <end position="99"/>
    </location>
</feature>
<accession>A0A7S1BQL3</accession>
<dbReference type="EMBL" id="HBFR01030346">
    <property type="protein sequence ID" value="CAD8894842.1"/>
    <property type="molecule type" value="Transcribed_RNA"/>
</dbReference>
<sequence length="99" mass="10943">MQLLTNQLNKQTRNAEETMVLLVLSRRSGFDWHKAICETWAKDQPTVYFIVGDHNCAVPNHFHVKKREPKGGAGVCGRTQEEDRRGYGQGGSSAAVGTG</sequence>
<evidence type="ECO:0000313" key="2">
    <source>
        <dbReference type="EMBL" id="CAD8894842.1"/>
    </source>
</evidence>
<protein>
    <submittedName>
        <fullName evidence="2">Uncharacterized protein</fullName>
    </submittedName>
</protein>
<evidence type="ECO:0000256" key="1">
    <source>
        <dbReference type="SAM" id="MobiDB-lite"/>
    </source>
</evidence>
<reference evidence="2" key="1">
    <citation type="submission" date="2021-01" db="EMBL/GenBank/DDBJ databases">
        <authorList>
            <person name="Corre E."/>
            <person name="Pelletier E."/>
            <person name="Niang G."/>
            <person name="Scheremetjew M."/>
            <person name="Finn R."/>
            <person name="Kale V."/>
            <person name="Holt S."/>
            <person name="Cochrane G."/>
            <person name="Meng A."/>
            <person name="Brown T."/>
            <person name="Cohen L."/>
        </authorList>
    </citation>
    <scope>NUCLEOTIDE SEQUENCE</scope>
    <source>
        <strain evidence="2">308</strain>
    </source>
</reference>
<gene>
    <name evidence="2" type="ORF">CHYS00102_LOCUS22056</name>
</gene>
<dbReference type="AlphaFoldDB" id="A0A7S1BQL3"/>